<gene>
    <name evidence="2" type="ORF">SLEP1_g53256</name>
</gene>
<dbReference type="Proteomes" id="UP001054252">
    <property type="component" value="Unassembled WGS sequence"/>
</dbReference>
<accession>A0AAV5M9U8</accession>
<proteinExistence type="predicted"/>
<name>A0AAV5M9U8_9ROSI</name>
<feature type="compositionally biased region" description="Polar residues" evidence="1">
    <location>
        <begin position="234"/>
        <end position="257"/>
    </location>
</feature>
<protein>
    <submittedName>
        <fullName evidence="2">Uncharacterized protein</fullName>
    </submittedName>
</protein>
<keyword evidence="3" id="KW-1185">Reference proteome</keyword>
<evidence type="ECO:0000313" key="2">
    <source>
        <dbReference type="EMBL" id="GKV46258.1"/>
    </source>
</evidence>
<dbReference type="AlphaFoldDB" id="A0AAV5M9U8"/>
<evidence type="ECO:0000256" key="1">
    <source>
        <dbReference type="SAM" id="MobiDB-lite"/>
    </source>
</evidence>
<feature type="region of interest" description="Disordered" evidence="1">
    <location>
        <begin position="224"/>
        <end position="257"/>
    </location>
</feature>
<dbReference type="EMBL" id="BPVZ01000205">
    <property type="protein sequence ID" value="GKV46258.1"/>
    <property type="molecule type" value="Genomic_DNA"/>
</dbReference>
<sequence>MLVGNLVRGYCDGELQSSTTWATPLTAGAMDSTATGGGMGTPFEAPTRELKRKREEELAKARKGKIPTTADNYTLPHIPIGGSQPSELMANAPQTACQSVLLGHSSWRVAQQIEEPKWINLPDTYVPKCPSSHGPDQTQLPEFDVPSWTTVVMSGIGSQVVPVSVGCYTGVGISMMLNQIMPEMQERMQRMEDTINALQSSVLAALTQFGSCPQANAPTIFPTEPHHDPLGMQEGTNDAAGSSGGPTTQSFPHNEEV</sequence>
<organism evidence="2 3">
    <name type="scientific">Rubroshorea leprosula</name>
    <dbReference type="NCBI Taxonomy" id="152421"/>
    <lineage>
        <taxon>Eukaryota</taxon>
        <taxon>Viridiplantae</taxon>
        <taxon>Streptophyta</taxon>
        <taxon>Embryophyta</taxon>
        <taxon>Tracheophyta</taxon>
        <taxon>Spermatophyta</taxon>
        <taxon>Magnoliopsida</taxon>
        <taxon>eudicotyledons</taxon>
        <taxon>Gunneridae</taxon>
        <taxon>Pentapetalae</taxon>
        <taxon>rosids</taxon>
        <taxon>malvids</taxon>
        <taxon>Malvales</taxon>
        <taxon>Dipterocarpaceae</taxon>
        <taxon>Rubroshorea</taxon>
    </lineage>
</organism>
<evidence type="ECO:0000313" key="3">
    <source>
        <dbReference type="Proteomes" id="UP001054252"/>
    </source>
</evidence>
<comment type="caution">
    <text evidence="2">The sequence shown here is derived from an EMBL/GenBank/DDBJ whole genome shotgun (WGS) entry which is preliminary data.</text>
</comment>
<reference evidence="2 3" key="1">
    <citation type="journal article" date="2021" name="Commun. Biol.">
        <title>The genome of Shorea leprosula (Dipterocarpaceae) highlights the ecological relevance of drought in aseasonal tropical rainforests.</title>
        <authorList>
            <person name="Ng K.K.S."/>
            <person name="Kobayashi M.J."/>
            <person name="Fawcett J.A."/>
            <person name="Hatakeyama M."/>
            <person name="Paape T."/>
            <person name="Ng C.H."/>
            <person name="Ang C.C."/>
            <person name="Tnah L.H."/>
            <person name="Lee C.T."/>
            <person name="Nishiyama T."/>
            <person name="Sese J."/>
            <person name="O'Brien M.J."/>
            <person name="Copetti D."/>
            <person name="Mohd Noor M.I."/>
            <person name="Ong R.C."/>
            <person name="Putra M."/>
            <person name="Sireger I.Z."/>
            <person name="Indrioko S."/>
            <person name="Kosugi Y."/>
            <person name="Izuno A."/>
            <person name="Isagi Y."/>
            <person name="Lee S.L."/>
            <person name="Shimizu K.K."/>
        </authorList>
    </citation>
    <scope>NUCLEOTIDE SEQUENCE [LARGE SCALE GENOMIC DNA]</scope>
    <source>
        <strain evidence="2">214</strain>
    </source>
</reference>